<dbReference type="InterPro" id="IPR008853">
    <property type="entry name" value="TMEM9/TMEM9B"/>
</dbReference>
<evidence type="ECO:0000256" key="5">
    <source>
        <dbReference type="ARBA" id="ARBA00023136"/>
    </source>
</evidence>
<reference evidence="7 8" key="1">
    <citation type="journal article" date="2024" name="Proc. Natl. Acad. Sci. U.S.A.">
        <title>The genetic regulatory architecture and epigenomic basis for age-related changes in rattlesnake venom.</title>
        <authorList>
            <person name="Hogan M.P."/>
            <person name="Holding M.L."/>
            <person name="Nystrom G.S."/>
            <person name="Colston T.J."/>
            <person name="Bartlett D.A."/>
            <person name="Mason A.J."/>
            <person name="Ellsworth S.A."/>
            <person name="Rautsaw R.M."/>
            <person name="Lawrence K.C."/>
            <person name="Strickland J.L."/>
            <person name="He B."/>
            <person name="Fraser P."/>
            <person name="Margres M.J."/>
            <person name="Gilbert D.M."/>
            <person name="Gibbs H.L."/>
            <person name="Parkinson C.L."/>
            <person name="Rokyta D.R."/>
        </authorList>
    </citation>
    <scope>NUCLEOTIDE SEQUENCE [LARGE SCALE GENOMIC DNA]</scope>
    <source>
        <strain evidence="7">DRR0105</strain>
    </source>
</reference>
<protein>
    <submittedName>
        <fullName evidence="7">TMEM9: Transmembrane protein 9</fullName>
    </submittedName>
</protein>
<dbReference type="EMBL" id="JAOTOJ010000003">
    <property type="protein sequence ID" value="KAK9404607.1"/>
    <property type="molecule type" value="Genomic_DNA"/>
</dbReference>
<dbReference type="Proteomes" id="UP001474421">
    <property type="component" value="Unassembled WGS sequence"/>
</dbReference>
<comment type="similarity">
    <text evidence="2">Belongs to the TMEM9 family.</text>
</comment>
<dbReference type="GO" id="GO:0005765">
    <property type="term" value="C:lysosomal membrane"/>
    <property type="evidence" value="ECO:0007669"/>
    <property type="project" value="InterPro"/>
</dbReference>
<name>A0AAW1BT85_CROAD</name>
<evidence type="ECO:0000256" key="3">
    <source>
        <dbReference type="ARBA" id="ARBA00022692"/>
    </source>
</evidence>
<keyword evidence="8" id="KW-1185">Reference proteome</keyword>
<evidence type="ECO:0000256" key="1">
    <source>
        <dbReference type="ARBA" id="ARBA00004370"/>
    </source>
</evidence>
<gene>
    <name evidence="7" type="ORF">NXF25_009434</name>
</gene>
<evidence type="ECO:0000256" key="4">
    <source>
        <dbReference type="ARBA" id="ARBA00022989"/>
    </source>
</evidence>
<evidence type="ECO:0000256" key="2">
    <source>
        <dbReference type="ARBA" id="ARBA00007264"/>
    </source>
</evidence>
<proteinExistence type="inferred from homology"/>
<dbReference type="AlphaFoldDB" id="A0AAW1BT85"/>
<accession>A0AAW1BT85</accession>
<evidence type="ECO:0000313" key="7">
    <source>
        <dbReference type="EMBL" id="KAK9404607.1"/>
    </source>
</evidence>
<dbReference type="Pfam" id="PF05434">
    <property type="entry name" value="Tmemb_9"/>
    <property type="match status" value="1"/>
</dbReference>
<evidence type="ECO:0000313" key="8">
    <source>
        <dbReference type="Proteomes" id="UP001474421"/>
    </source>
</evidence>
<organism evidence="7 8">
    <name type="scientific">Crotalus adamanteus</name>
    <name type="common">Eastern diamondback rattlesnake</name>
    <dbReference type="NCBI Taxonomy" id="8729"/>
    <lineage>
        <taxon>Eukaryota</taxon>
        <taxon>Metazoa</taxon>
        <taxon>Chordata</taxon>
        <taxon>Craniata</taxon>
        <taxon>Vertebrata</taxon>
        <taxon>Euteleostomi</taxon>
        <taxon>Lepidosauria</taxon>
        <taxon>Squamata</taxon>
        <taxon>Bifurcata</taxon>
        <taxon>Unidentata</taxon>
        <taxon>Episquamata</taxon>
        <taxon>Toxicofera</taxon>
        <taxon>Serpentes</taxon>
        <taxon>Colubroidea</taxon>
        <taxon>Viperidae</taxon>
        <taxon>Crotalinae</taxon>
        <taxon>Crotalus</taxon>
    </lineage>
</organism>
<comment type="caution">
    <text evidence="7">The sequence shown here is derived from an EMBL/GenBank/DDBJ whole genome shotgun (WGS) entry which is preliminary data.</text>
</comment>
<keyword evidence="4 6" id="KW-1133">Transmembrane helix</keyword>
<comment type="subcellular location">
    <subcellularLocation>
        <location evidence="1">Membrane</location>
    </subcellularLocation>
</comment>
<keyword evidence="5 6" id="KW-0472">Membrane</keyword>
<dbReference type="PANTHER" id="PTHR13064">
    <property type="entry name" value="TRANSMEMBRANE PROTEIN 9 FAMILY MEMBER"/>
    <property type="match status" value="1"/>
</dbReference>
<keyword evidence="3 6" id="KW-0812">Transmembrane</keyword>
<dbReference type="PANTHER" id="PTHR13064:SF1">
    <property type="entry name" value="PROTON-TRANSPORTING V-TYPE ATPASE COMPLEX ASSEMBLY REGULATOR TMEM9"/>
    <property type="match status" value="1"/>
</dbReference>
<sequence length="161" mass="18322">MVWFETEFKSPGEGDWQAGNVYSHISEIMKSVSLAAIFWCILIPSSETSKNLHDVRSGENKVECLDKGLINCLYVVDPMLVPSHDVEEYCQLCDCKSVESSDTAIKIILIVFLLVFVIILFFNIVLTIVKHFSHKPDAYTNSLHNEEESEVTLMLFNQVLF</sequence>
<feature type="transmembrane region" description="Helical" evidence="6">
    <location>
        <begin position="107"/>
        <end position="129"/>
    </location>
</feature>
<evidence type="ECO:0000256" key="6">
    <source>
        <dbReference type="SAM" id="Phobius"/>
    </source>
</evidence>